<dbReference type="InterPro" id="IPR002292">
    <property type="entry name" value="Orn/put_carbamltrans"/>
</dbReference>
<dbReference type="PRINTS" id="PR00100">
    <property type="entry name" value="AOTCASE"/>
</dbReference>
<name>A0A1F4U4U9_UNCSA</name>
<dbReference type="InterPro" id="IPR006130">
    <property type="entry name" value="Asp/Orn_carbamoylTrfase"/>
</dbReference>
<dbReference type="InterPro" id="IPR024904">
    <property type="entry name" value="OTCase_ArgI"/>
</dbReference>
<dbReference type="GO" id="GO:0042450">
    <property type="term" value="P:L-arginine biosynthetic process via ornithine"/>
    <property type="evidence" value="ECO:0007669"/>
    <property type="project" value="UniProtKB-UniRule"/>
</dbReference>
<evidence type="ECO:0000256" key="5">
    <source>
        <dbReference type="ARBA" id="ARBA00022679"/>
    </source>
</evidence>
<organism evidence="10 11">
    <name type="scientific">candidate division WOR-1 bacterium RIFOXYC2_FULL_46_14</name>
    <dbReference type="NCBI Taxonomy" id="1802587"/>
    <lineage>
        <taxon>Bacteria</taxon>
        <taxon>Bacillati</taxon>
        <taxon>Saganbacteria</taxon>
    </lineage>
</organism>
<feature type="binding site" evidence="7">
    <location>
        <position position="284"/>
    </location>
    <ligand>
        <name>carbamoyl phosphate</name>
        <dbReference type="ChEBI" id="CHEBI:58228"/>
    </ligand>
</feature>
<dbReference type="GO" id="GO:0016597">
    <property type="term" value="F:amino acid binding"/>
    <property type="evidence" value="ECO:0007669"/>
    <property type="project" value="InterPro"/>
</dbReference>
<feature type="binding site" evidence="7">
    <location>
        <position position="216"/>
    </location>
    <ligand>
        <name>L-ornithine</name>
        <dbReference type="ChEBI" id="CHEBI:46911"/>
    </ligand>
</feature>
<evidence type="ECO:0000256" key="3">
    <source>
        <dbReference type="ARBA" id="ARBA00013007"/>
    </source>
</evidence>
<dbReference type="InterPro" id="IPR036901">
    <property type="entry name" value="Asp/Orn_carbamoylTrfase_sf"/>
</dbReference>
<evidence type="ECO:0000256" key="7">
    <source>
        <dbReference type="HAMAP-Rule" id="MF_01109"/>
    </source>
</evidence>
<dbReference type="FunFam" id="3.40.50.1370:FF:000008">
    <property type="entry name" value="Ornithine carbamoyltransferase"/>
    <property type="match status" value="1"/>
</dbReference>
<feature type="binding site" evidence="7">
    <location>
        <begin position="256"/>
        <end position="257"/>
    </location>
    <ligand>
        <name>carbamoyl phosphate</name>
        <dbReference type="ChEBI" id="CHEBI:58228"/>
    </ligand>
</feature>
<feature type="binding site" evidence="7">
    <location>
        <position position="160"/>
    </location>
    <ligand>
        <name>L-ornithine</name>
        <dbReference type="ChEBI" id="CHEBI:46911"/>
    </ligand>
</feature>
<evidence type="ECO:0000256" key="1">
    <source>
        <dbReference type="ARBA" id="ARBA00004975"/>
    </source>
</evidence>
<evidence type="ECO:0000256" key="6">
    <source>
        <dbReference type="ARBA" id="ARBA00048772"/>
    </source>
</evidence>
<feature type="domain" description="Aspartate/ornithine carbamoyltransferase Asp/Orn-binding" evidence="8">
    <location>
        <begin position="148"/>
        <end position="294"/>
    </location>
</feature>
<keyword evidence="5 7" id="KW-0808">Transferase</keyword>
<dbReference type="GO" id="GO:0004585">
    <property type="term" value="F:ornithine carbamoyltransferase activity"/>
    <property type="evidence" value="ECO:0007669"/>
    <property type="project" value="UniProtKB-UniRule"/>
</dbReference>
<dbReference type="PRINTS" id="PR00102">
    <property type="entry name" value="OTCASE"/>
</dbReference>
<dbReference type="Gene3D" id="3.40.50.1370">
    <property type="entry name" value="Aspartate/ornithine carbamoyltransferase"/>
    <property type="match status" value="2"/>
</dbReference>
<dbReference type="NCBIfam" id="TIGR00658">
    <property type="entry name" value="orni_carb_tr"/>
    <property type="match status" value="1"/>
</dbReference>
<evidence type="ECO:0000259" key="8">
    <source>
        <dbReference type="Pfam" id="PF00185"/>
    </source>
</evidence>
<comment type="caution">
    <text evidence="7">Lacks conserved residue(s) required for the propagation of feature annotation.</text>
</comment>
<dbReference type="Proteomes" id="UP000179242">
    <property type="component" value="Unassembled WGS sequence"/>
</dbReference>
<sequence>MKDLVSIHDLSRQEVSDILDLTAKIKAEPLNSERLKGKSLALIFEKPSNRTRVSFEVGMFQLGGHAVSLSAEISKREAIEDVGKTLSRYVSGIMLRTFEHDKVVRLAHASSVPVINGLSDLEHPCQALADVFTIREWQGRAGKSKEGQGMKVAYIGDGNNVCHSLMLACAKTGLNLFIATPKGYEPAAEFMDKEGQITVVNDPVIAAKDADVIYTDVWTSMGQEQQRKSKNAKFKGFQINAELVKLAKPDYIFMHCLPAHRGEEVTDEVIDSKNSVVFDQAENRLHVQKAILCLLLGGNK</sequence>
<protein>
    <recommendedName>
        <fullName evidence="4 7">Ornithine carbamoyltransferase</fullName>
        <shortName evidence="7">OTCase</shortName>
        <ecNumber evidence="3 7">2.1.3.3</ecNumber>
    </recommendedName>
</protein>
<comment type="subcellular location">
    <subcellularLocation>
        <location evidence="7">Cytoplasm</location>
    </subcellularLocation>
</comment>
<dbReference type="EMBL" id="MEUJ01000005">
    <property type="protein sequence ID" value="OGC39966.1"/>
    <property type="molecule type" value="Genomic_DNA"/>
</dbReference>
<comment type="pathway">
    <text evidence="1">Amino-acid biosynthesis; L-arginine biosynthesis; L-arginine from L-ornithine and carbamoyl phosphate: step 1/3.</text>
</comment>
<dbReference type="PANTHER" id="PTHR45753">
    <property type="entry name" value="ORNITHINE CARBAMOYLTRANSFERASE, MITOCHONDRIAL"/>
    <property type="match status" value="1"/>
</dbReference>
<proteinExistence type="inferred from homology"/>
<evidence type="ECO:0000259" key="9">
    <source>
        <dbReference type="Pfam" id="PF02729"/>
    </source>
</evidence>
<dbReference type="GO" id="GO:0019240">
    <property type="term" value="P:citrulline biosynthetic process"/>
    <property type="evidence" value="ECO:0007669"/>
    <property type="project" value="TreeGrafter"/>
</dbReference>
<feature type="binding site" evidence="7">
    <location>
        <begin position="220"/>
        <end position="221"/>
    </location>
    <ligand>
        <name>L-ornithine</name>
        <dbReference type="ChEBI" id="CHEBI:46911"/>
    </ligand>
</feature>
<comment type="caution">
    <text evidence="10">The sequence shown here is derived from an EMBL/GenBank/DDBJ whole genome shotgun (WGS) entry which is preliminary data.</text>
</comment>
<dbReference type="InterPro" id="IPR006132">
    <property type="entry name" value="Asp/Orn_carbamoyltranf_P-bd"/>
</dbReference>
<dbReference type="Pfam" id="PF02729">
    <property type="entry name" value="OTCace_N"/>
    <property type="match status" value="1"/>
</dbReference>
<gene>
    <name evidence="10" type="ORF">A2438_05580</name>
</gene>
<feature type="binding site" evidence="7">
    <location>
        <position position="96"/>
    </location>
    <ligand>
        <name>carbamoyl phosphate</name>
        <dbReference type="ChEBI" id="CHEBI:58228"/>
    </ligand>
</feature>
<reference evidence="10 11" key="1">
    <citation type="journal article" date="2016" name="Nat. Commun.">
        <title>Thousands of microbial genomes shed light on interconnected biogeochemical processes in an aquifer system.</title>
        <authorList>
            <person name="Anantharaman K."/>
            <person name="Brown C.T."/>
            <person name="Hug L.A."/>
            <person name="Sharon I."/>
            <person name="Castelle C.J."/>
            <person name="Probst A.J."/>
            <person name="Thomas B.C."/>
            <person name="Singh A."/>
            <person name="Wilkins M.J."/>
            <person name="Karaoz U."/>
            <person name="Brodie E.L."/>
            <person name="Williams K.H."/>
            <person name="Hubbard S.S."/>
            <person name="Banfield J.F."/>
        </authorList>
    </citation>
    <scope>NUCLEOTIDE SEQUENCE [LARGE SCALE GENOMIC DNA]</scope>
</reference>
<evidence type="ECO:0000256" key="2">
    <source>
        <dbReference type="ARBA" id="ARBA00007805"/>
    </source>
</evidence>
<feature type="binding site" evidence="7">
    <location>
        <begin position="123"/>
        <end position="126"/>
    </location>
    <ligand>
        <name>carbamoyl phosphate</name>
        <dbReference type="ChEBI" id="CHEBI:58228"/>
    </ligand>
</feature>
<dbReference type="Pfam" id="PF00185">
    <property type="entry name" value="OTCace"/>
    <property type="match status" value="1"/>
</dbReference>
<dbReference type="NCBIfam" id="NF001986">
    <property type="entry name" value="PRK00779.1"/>
    <property type="match status" value="1"/>
</dbReference>
<feature type="domain" description="Aspartate/ornithine carbamoyltransferase carbamoyl-P binding" evidence="9">
    <location>
        <begin position="2"/>
        <end position="136"/>
    </location>
</feature>
<keyword evidence="7" id="KW-0963">Cytoplasm</keyword>
<dbReference type="GO" id="GO:0005737">
    <property type="term" value="C:cytoplasm"/>
    <property type="evidence" value="ECO:0007669"/>
    <property type="project" value="UniProtKB-SubCell"/>
</dbReference>
<evidence type="ECO:0000313" key="10">
    <source>
        <dbReference type="EMBL" id="OGC39966.1"/>
    </source>
</evidence>
<dbReference type="AlphaFoldDB" id="A0A1F4U4U9"/>
<comment type="catalytic activity">
    <reaction evidence="6 7">
        <text>carbamoyl phosphate + L-ornithine = L-citrulline + phosphate + H(+)</text>
        <dbReference type="Rhea" id="RHEA:19513"/>
        <dbReference type="ChEBI" id="CHEBI:15378"/>
        <dbReference type="ChEBI" id="CHEBI:43474"/>
        <dbReference type="ChEBI" id="CHEBI:46911"/>
        <dbReference type="ChEBI" id="CHEBI:57743"/>
        <dbReference type="ChEBI" id="CHEBI:58228"/>
        <dbReference type="EC" id="2.1.3.3"/>
    </reaction>
</comment>
<dbReference type="SUPFAM" id="SSF53671">
    <property type="entry name" value="Aspartate/ornithine carbamoyltransferase"/>
    <property type="match status" value="1"/>
</dbReference>
<evidence type="ECO:0000256" key="4">
    <source>
        <dbReference type="ARBA" id="ARBA00016634"/>
    </source>
</evidence>
<evidence type="ECO:0000313" key="11">
    <source>
        <dbReference type="Proteomes" id="UP000179242"/>
    </source>
</evidence>
<dbReference type="HAMAP" id="MF_01109">
    <property type="entry name" value="OTCase"/>
    <property type="match status" value="1"/>
</dbReference>
<comment type="similarity">
    <text evidence="2 7">Belongs to the aspartate/ornithine carbamoyltransferase superfamily. OTCase family.</text>
</comment>
<dbReference type="PANTHER" id="PTHR45753:SF3">
    <property type="entry name" value="ORNITHINE TRANSCARBAMYLASE, MITOCHONDRIAL"/>
    <property type="match status" value="1"/>
</dbReference>
<dbReference type="EC" id="2.1.3.3" evidence="3 7"/>
<dbReference type="InterPro" id="IPR006131">
    <property type="entry name" value="Asp_carbamoyltransf_Asp/Orn-bd"/>
</dbReference>
<accession>A0A1F4U4U9</accession>